<dbReference type="EMBL" id="JMPR01000039">
    <property type="protein sequence ID" value="KFD18159.1"/>
    <property type="molecule type" value="Genomic_DNA"/>
</dbReference>
<dbReference type="NCBIfam" id="TIGR01667">
    <property type="entry name" value="YCCS_YHFK"/>
    <property type="match status" value="1"/>
</dbReference>
<evidence type="ECO:0000256" key="6">
    <source>
        <dbReference type="ARBA" id="ARBA00043993"/>
    </source>
</evidence>
<comment type="caution">
    <text evidence="10">The sequence shown here is derived from an EMBL/GenBank/DDBJ whole genome shotgun (WGS) entry which is preliminary data.</text>
</comment>
<dbReference type="Proteomes" id="UP000028602">
    <property type="component" value="Unassembled WGS sequence"/>
</dbReference>
<dbReference type="OrthoDB" id="8670769at2"/>
<protein>
    <submittedName>
        <fullName evidence="10">Putative inner membrane efflux protein</fullName>
    </submittedName>
</protein>
<dbReference type="InterPro" id="IPR010020">
    <property type="entry name" value="Integral_membrane_YCCS_YHJK"/>
</dbReference>
<name>A0A085JCG3_9GAMM</name>
<dbReference type="PANTHER" id="PTHR30509">
    <property type="entry name" value="P-HYDROXYBENZOIC ACID EFFLUX PUMP SUBUNIT-RELATED"/>
    <property type="match status" value="1"/>
</dbReference>
<feature type="transmembrane region" description="Helical" evidence="7">
    <location>
        <begin position="96"/>
        <end position="113"/>
    </location>
</feature>
<evidence type="ECO:0000256" key="7">
    <source>
        <dbReference type="SAM" id="Phobius"/>
    </source>
</evidence>
<gene>
    <name evidence="10" type="primary">yccS</name>
    <name evidence="10" type="ORF">GTPT_2694</name>
</gene>
<evidence type="ECO:0000256" key="5">
    <source>
        <dbReference type="ARBA" id="ARBA00023136"/>
    </source>
</evidence>
<dbReference type="NCBIfam" id="TIGR01666">
    <property type="entry name" value="YCCS"/>
    <property type="match status" value="1"/>
</dbReference>
<keyword evidence="4 7" id="KW-1133">Transmembrane helix</keyword>
<dbReference type="eggNOG" id="COG1289">
    <property type="taxonomic scope" value="Bacteria"/>
</dbReference>
<dbReference type="InterPro" id="IPR049453">
    <property type="entry name" value="Memb_transporter_dom"/>
</dbReference>
<dbReference type="GO" id="GO:0005886">
    <property type="term" value="C:plasma membrane"/>
    <property type="evidence" value="ECO:0007669"/>
    <property type="project" value="UniProtKB-SubCell"/>
</dbReference>
<keyword evidence="2" id="KW-1003">Cell membrane</keyword>
<reference evidence="10 11" key="1">
    <citation type="submission" date="2014-05" db="EMBL/GenBank/DDBJ databases">
        <title>ATOL: Assembling a taxonomically balanced genome-scale reconstruction of the evolutionary history of the Enterobacteriaceae.</title>
        <authorList>
            <person name="Plunkett G.III."/>
            <person name="Neeno-Eckwall E.C."/>
            <person name="Glasner J.D."/>
            <person name="Perna N.T."/>
        </authorList>
    </citation>
    <scope>NUCLEOTIDE SEQUENCE [LARGE SCALE GENOMIC DNA]</scope>
    <source>
        <strain evidence="10 11">ATCC 33301</strain>
    </source>
</reference>
<feature type="transmembrane region" description="Helical" evidence="7">
    <location>
        <begin position="467"/>
        <end position="484"/>
    </location>
</feature>
<feature type="domain" description="Integral membrane bound transporter" evidence="9">
    <location>
        <begin position="410"/>
        <end position="530"/>
    </location>
</feature>
<keyword evidence="3 7" id="KW-0812">Transmembrane</keyword>
<feature type="transmembrane region" description="Helical" evidence="7">
    <location>
        <begin position="71"/>
        <end position="90"/>
    </location>
</feature>
<comment type="subcellular location">
    <subcellularLocation>
        <location evidence="1">Cell membrane</location>
        <topology evidence="1">Multi-pass membrane protein</topology>
    </subcellularLocation>
</comment>
<proteinExistence type="inferred from homology"/>
<feature type="transmembrane region" description="Helical" evidence="7">
    <location>
        <begin position="120"/>
        <end position="141"/>
    </location>
</feature>
<dbReference type="InterPro" id="IPR032692">
    <property type="entry name" value="YccS_N"/>
</dbReference>
<feature type="transmembrane region" description="Helical" evidence="7">
    <location>
        <begin position="489"/>
        <end position="508"/>
    </location>
</feature>
<evidence type="ECO:0000256" key="3">
    <source>
        <dbReference type="ARBA" id="ARBA00022692"/>
    </source>
</evidence>
<keyword evidence="11" id="KW-1185">Reference proteome</keyword>
<organism evidence="10 11">
    <name type="scientific">Tatumella ptyseos ATCC 33301</name>
    <dbReference type="NCBI Taxonomy" id="1005995"/>
    <lineage>
        <taxon>Bacteria</taxon>
        <taxon>Pseudomonadati</taxon>
        <taxon>Pseudomonadota</taxon>
        <taxon>Gammaproteobacteria</taxon>
        <taxon>Enterobacterales</taxon>
        <taxon>Erwiniaceae</taxon>
        <taxon>Tatumella</taxon>
    </lineage>
</organism>
<evidence type="ECO:0000313" key="10">
    <source>
        <dbReference type="EMBL" id="KFD18159.1"/>
    </source>
</evidence>
<accession>A0A085JCG3</accession>
<evidence type="ECO:0000313" key="11">
    <source>
        <dbReference type="Proteomes" id="UP000028602"/>
    </source>
</evidence>
<evidence type="ECO:0000259" key="9">
    <source>
        <dbReference type="Pfam" id="PF13515"/>
    </source>
</evidence>
<evidence type="ECO:0000256" key="2">
    <source>
        <dbReference type="ARBA" id="ARBA00022475"/>
    </source>
</evidence>
<feature type="transmembrane region" description="Helical" evidence="7">
    <location>
        <begin position="514"/>
        <end position="536"/>
    </location>
</feature>
<feature type="transmembrane region" description="Helical" evidence="7">
    <location>
        <begin position="147"/>
        <end position="166"/>
    </location>
</feature>
<feature type="transmembrane region" description="Helical" evidence="7">
    <location>
        <begin position="443"/>
        <end position="461"/>
    </location>
</feature>
<dbReference type="PANTHER" id="PTHR30509:SF8">
    <property type="entry name" value="INNER MEMBRANE PROTEIN YCCS"/>
    <property type="match status" value="1"/>
</dbReference>
<evidence type="ECO:0000256" key="4">
    <source>
        <dbReference type="ARBA" id="ARBA00022989"/>
    </source>
</evidence>
<evidence type="ECO:0000259" key="8">
    <source>
        <dbReference type="Pfam" id="PF12805"/>
    </source>
</evidence>
<keyword evidence="5 7" id="KW-0472">Membrane</keyword>
<sequence length="714" mass="80555">MNFGSDLLNRWHTFLMNKLWRDPARIFLAMTGCVILSWSLQNITWTIPLILGVVAAALADIDDRLTGRLRNMLITLVCFCIATVSVEILFPYPPLFMIGLAVSSWVFTLLGALGQRYATISFGALLIAIYTMLGIHLFSAWYIQPVLLLAGALWYNFLTLIMHLLFPVQPVQQQLAATYTQLAGYLDAKANLFDPDTGDSDEPSLIDAALANSQLVSQFNITKTAIQSRLNGERAARNSRRSLLYYFAAQEIHERANSSHVQYHQLRNEWRYSEILFRFQRLLHMQANACRQIAHSVTLKKPYQHEHRFERAFFHLDQALIRLKVQYPQDPNTRALQWLLRNLKAIDDQLLSIASEQVLNSPWLNSDTHLSQEGLTGWQDIRIRFSRHLSPKSSLFRHAVRVSVVLCVGYALIQLAGLERGYWILLTSLFVCQPNYNATKKRLALRIMGTLAGIIIGLPVLWLVPSIPGVLILIVVSGVLFFVFRQVQYAQATLFITLLALLSFNLLGEGFDVALPRIVDTILGCALAWMAVAWIFPDWRYRQLPAVADKAMAANARYLSAIAAQYHQGKDNSMSYRIARREAHNADAELALVISGMNDPTVSHDPRKDPAFRISCLNHSLLSYLSALGAHREKTEQSDFLQLMDDAVRLTRDTLQTGSANMQNTLDTLHALLAEITVIEASSDSREPVILQQVGLVLTLLPELVSVREEINHL</sequence>
<dbReference type="RefSeq" id="WP_029991252.1">
    <property type="nucleotide sequence ID" value="NZ_ATMJ01000046.1"/>
</dbReference>
<dbReference type="Pfam" id="PF13515">
    <property type="entry name" value="FUSC_2"/>
    <property type="match status" value="1"/>
</dbReference>
<dbReference type="Pfam" id="PF12805">
    <property type="entry name" value="FUSC-like"/>
    <property type="match status" value="1"/>
</dbReference>
<feature type="domain" description="Integral membrane protein YccS N-terminal" evidence="8">
    <location>
        <begin position="71"/>
        <end position="350"/>
    </location>
</feature>
<dbReference type="AlphaFoldDB" id="A0A085JCG3"/>
<dbReference type="InterPro" id="IPR010019">
    <property type="entry name" value="Integral_membrane_YccS"/>
</dbReference>
<feature type="transmembrane region" description="Helical" evidence="7">
    <location>
        <begin position="26"/>
        <end position="59"/>
    </location>
</feature>
<evidence type="ECO:0000256" key="1">
    <source>
        <dbReference type="ARBA" id="ARBA00004651"/>
    </source>
</evidence>
<comment type="similarity">
    <text evidence="6">Belongs to the YccS/YhfK family.</text>
</comment>